<name>A0A371H2B5_MUCPR</name>
<dbReference type="InterPro" id="IPR000477">
    <property type="entry name" value="RT_dom"/>
</dbReference>
<evidence type="ECO:0000256" key="4">
    <source>
        <dbReference type="ARBA" id="ARBA00022759"/>
    </source>
</evidence>
<evidence type="ECO:0000259" key="8">
    <source>
        <dbReference type="PROSITE" id="PS50878"/>
    </source>
</evidence>
<dbReference type="Pfam" id="PF00078">
    <property type="entry name" value="RVT_1"/>
    <property type="match status" value="1"/>
</dbReference>
<evidence type="ECO:0000256" key="7">
    <source>
        <dbReference type="ARBA" id="ARBA00023268"/>
    </source>
</evidence>
<dbReference type="Proteomes" id="UP000257109">
    <property type="component" value="Unassembled WGS sequence"/>
</dbReference>
<feature type="non-terminal residue" evidence="9">
    <location>
        <position position="1"/>
    </location>
</feature>
<dbReference type="AlphaFoldDB" id="A0A371H2B5"/>
<dbReference type="InterPro" id="IPR050951">
    <property type="entry name" value="Retrovirus_Pol_polyprotein"/>
</dbReference>
<dbReference type="InterPro" id="IPR041577">
    <property type="entry name" value="RT_RNaseH_2"/>
</dbReference>
<evidence type="ECO:0000256" key="6">
    <source>
        <dbReference type="ARBA" id="ARBA00022918"/>
    </source>
</evidence>
<dbReference type="SUPFAM" id="SSF56672">
    <property type="entry name" value="DNA/RNA polymerases"/>
    <property type="match status" value="1"/>
</dbReference>
<evidence type="ECO:0000256" key="5">
    <source>
        <dbReference type="ARBA" id="ARBA00022801"/>
    </source>
</evidence>
<keyword evidence="5" id="KW-0378">Hydrolase</keyword>
<dbReference type="InterPro" id="IPR043128">
    <property type="entry name" value="Rev_trsase/Diguanyl_cyclase"/>
</dbReference>
<reference evidence="9" key="1">
    <citation type="submission" date="2018-05" db="EMBL/GenBank/DDBJ databases">
        <title>Draft genome of Mucuna pruriens seed.</title>
        <authorList>
            <person name="Nnadi N.E."/>
            <person name="Vos R."/>
            <person name="Hasami M.H."/>
            <person name="Devisetty U.K."/>
            <person name="Aguiy J.C."/>
        </authorList>
    </citation>
    <scope>NUCLEOTIDE SEQUENCE [LARGE SCALE GENOMIC DNA]</scope>
    <source>
        <strain evidence="9">JCA_2017</strain>
    </source>
</reference>
<keyword evidence="10" id="KW-1185">Reference proteome</keyword>
<protein>
    <submittedName>
        <fullName evidence="9">Retrovirus-related Pol polyprotein from transposon 17.6</fullName>
    </submittedName>
</protein>
<dbReference type="Gene3D" id="3.30.70.270">
    <property type="match status" value="2"/>
</dbReference>
<dbReference type="EMBL" id="QJKJ01003774">
    <property type="protein sequence ID" value="RDX96931.1"/>
    <property type="molecule type" value="Genomic_DNA"/>
</dbReference>
<dbReference type="GO" id="GO:0004519">
    <property type="term" value="F:endonuclease activity"/>
    <property type="evidence" value="ECO:0007669"/>
    <property type="project" value="UniProtKB-KW"/>
</dbReference>
<sequence length="475" mass="55416">MCFHVSSMLDLPTSFKDMLEDFQDLFPKGIPLGLPPLKGIEHNIDLMANTKESKTMAHGECIVFLKIDLRSGYHQIKVREGDEWNTTFKTKFGLYKSLVIPLGLTNSPSTFMRLMNHVLRSLINKWMVVYFDDILVYSTYVHVHVMHVKLVLELLKKESLYVNLDKCTFCTNQVVFLGFVVESHGVKLDEEKVKVIQSWPTPKSMSDVGSFHELASFHRHFHTCDPLNEIIKKNVWFKWKKNQERAFQALKDRLTHAPILALPNFVKSFKLECDASNVRELYALVKALQVWQYYLLSKELVIHSDYESLKHLRGQNKLNKRHAKWVEFIEKFPYVKKHKHGKINMVANTLSRRHTLLSILKTNLLGYESIKELYLDDDNFKETYELCANLASGGFYRYKEFLFKERDCVCSKVPLGNCWSRSHMKVVEWITLGSLRPLKPIDMHHICENYLLYRLAKSKVSLHGLHTQLHVPTSP</sequence>
<dbReference type="GO" id="GO:0016787">
    <property type="term" value="F:hydrolase activity"/>
    <property type="evidence" value="ECO:0007669"/>
    <property type="project" value="UniProtKB-KW"/>
</dbReference>
<organism evidence="9 10">
    <name type="scientific">Mucuna pruriens</name>
    <name type="common">Velvet bean</name>
    <name type="synonym">Dolichos pruriens</name>
    <dbReference type="NCBI Taxonomy" id="157652"/>
    <lineage>
        <taxon>Eukaryota</taxon>
        <taxon>Viridiplantae</taxon>
        <taxon>Streptophyta</taxon>
        <taxon>Embryophyta</taxon>
        <taxon>Tracheophyta</taxon>
        <taxon>Spermatophyta</taxon>
        <taxon>Magnoliopsida</taxon>
        <taxon>eudicotyledons</taxon>
        <taxon>Gunneridae</taxon>
        <taxon>Pentapetalae</taxon>
        <taxon>rosids</taxon>
        <taxon>fabids</taxon>
        <taxon>Fabales</taxon>
        <taxon>Fabaceae</taxon>
        <taxon>Papilionoideae</taxon>
        <taxon>50 kb inversion clade</taxon>
        <taxon>NPAAA clade</taxon>
        <taxon>indigoferoid/millettioid clade</taxon>
        <taxon>Phaseoleae</taxon>
        <taxon>Mucuna</taxon>
    </lineage>
</organism>
<evidence type="ECO:0000313" key="10">
    <source>
        <dbReference type="Proteomes" id="UP000257109"/>
    </source>
</evidence>
<dbReference type="PROSITE" id="PS50878">
    <property type="entry name" value="RT_POL"/>
    <property type="match status" value="1"/>
</dbReference>
<feature type="domain" description="Reverse transcriptase" evidence="8">
    <location>
        <begin position="1"/>
        <end position="181"/>
    </location>
</feature>
<proteinExistence type="predicted"/>
<keyword evidence="6" id="KW-0695">RNA-directed DNA polymerase</keyword>
<keyword evidence="3" id="KW-0540">Nuclease</keyword>
<evidence type="ECO:0000313" key="9">
    <source>
        <dbReference type="EMBL" id="RDX96931.1"/>
    </source>
</evidence>
<dbReference type="PANTHER" id="PTHR37984">
    <property type="entry name" value="PROTEIN CBG26694"/>
    <property type="match status" value="1"/>
</dbReference>
<dbReference type="Pfam" id="PF17919">
    <property type="entry name" value="RT_RNaseH_2"/>
    <property type="match status" value="1"/>
</dbReference>
<keyword evidence="2" id="KW-0548">Nucleotidyltransferase</keyword>
<keyword evidence="7" id="KW-0511">Multifunctional enzyme</keyword>
<accession>A0A371H2B5</accession>
<dbReference type="PANTHER" id="PTHR37984:SF5">
    <property type="entry name" value="PROTEIN NYNRIN-LIKE"/>
    <property type="match status" value="1"/>
</dbReference>
<dbReference type="FunFam" id="3.30.70.270:FF:000020">
    <property type="entry name" value="Transposon Tf2-6 polyprotein-like Protein"/>
    <property type="match status" value="1"/>
</dbReference>
<comment type="caution">
    <text evidence="9">The sequence shown here is derived from an EMBL/GenBank/DDBJ whole genome shotgun (WGS) entry which is preliminary data.</text>
</comment>
<evidence type="ECO:0000256" key="1">
    <source>
        <dbReference type="ARBA" id="ARBA00022679"/>
    </source>
</evidence>
<evidence type="ECO:0000256" key="2">
    <source>
        <dbReference type="ARBA" id="ARBA00022695"/>
    </source>
</evidence>
<dbReference type="InterPro" id="IPR041373">
    <property type="entry name" value="RT_RNaseH"/>
</dbReference>
<dbReference type="Gene3D" id="3.10.10.10">
    <property type="entry name" value="HIV Type 1 Reverse Transcriptase, subunit A, domain 1"/>
    <property type="match status" value="1"/>
</dbReference>
<evidence type="ECO:0000256" key="3">
    <source>
        <dbReference type="ARBA" id="ARBA00022722"/>
    </source>
</evidence>
<dbReference type="InterPro" id="IPR043502">
    <property type="entry name" value="DNA/RNA_pol_sf"/>
</dbReference>
<dbReference type="CDD" id="cd01647">
    <property type="entry name" value="RT_LTR"/>
    <property type="match status" value="1"/>
</dbReference>
<dbReference type="Pfam" id="PF17917">
    <property type="entry name" value="RT_RNaseH"/>
    <property type="match status" value="1"/>
</dbReference>
<dbReference type="GO" id="GO:0003964">
    <property type="term" value="F:RNA-directed DNA polymerase activity"/>
    <property type="evidence" value="ECO:0007669"/>
    <property type="project" value="UniProtKB-KW"/>
</dbReference>
<keyword evidence="1" id="KW-0808">Transferase</keyword>
<gene>
    <name evidence="9" type="primary">pol</name>
    <name evidence="9" type="ORF">CR513_20359</name>
</gene>
<keyword evidence="4" id="KW-0255">Endonuclease</keyword>